<dbReference type="Pfam" id="PF01426">
    <property type="entry name" value="BAH"/>
    <property type="match status" value="1"/>
</dbReference>
<evidence type="ECO:0000256" key="2">
    <source>
        <dbReference type="ARBA" id="ARBA00022737"/>
    </source>
</evidence>
<reference evidence="8 9" key="1">
    <citation type="journal article" date="2013" name="Nature">
        <title>Insights into bilaterian evolution from three spiralian genomes.</title>
        <authorList>
            <person name="Simakov O."/>
            <person name="Marletaz F."/>
            <person name="Cho S.J."/>
            <person name="Edsinger-Gonzales E."/>
            <person name="Havlak P."/>
            <person name="Hellsten U."/>
            <person name="Kuo D.H."/>
            <person name="Larsson T."/>
            <person name="Lv J."/>
            <person name="Arendt D."/>
            <person name="Savage R."/>
            <person name="Osoegawa K."/>
            <person name="de Jong P."/>
            <person name="Grimwood J."/>
            <person name="Chapman J.A."/>
            <person name="Shapiro H."/>
            <person name="Aerts A."/>
            <person name="Otillar R.P."/>
            <person name="Terry A.Y."/>
            <person name="Boore J.L."/>
            <person name="Grigoriev I.V."/>
            <person name="Lindberg D.R."/>
            <person name="Seaver E.C."/>
            <person name="Weisblat D.A."/>
            <person name="Putnam N.H."/>
            <person name="Rokhsar D.S."/>
        </authorList>
    </citation>
    <scope>NUCLEOTIDE SEQUENCE [LARGE SCALE GENOMIC DNA]</scope>
</reference>
<keyword evidence="6" id="KW-0539">Nucleus</keyword>
<dbReference type="AlphaFoldDB" id="V4AH56"/>
<dbReference type="STRING" id="225164.V4AH56"/>
<name>V4AH56_LOTGI</name>
<dbReference type="Proteomes" id="UP000030746">
    <property type="component" value="Unassembled WGS sequence"/>
</dbReference>
<dbReference type="Gene3D" id="2.30.30.490">
    <property type="match status" value="1"/>
</dbReference>
<evidence type="ECO:0000256" key="3">
    <source>
        <dbReference type="ARBA" id="ARBA00022853"/>
    </source>
</evidence>
<dbReference type="PANTHER" id="PTHR16062">
    <property type="entry name" value="SWI/SNF-RELATED"/>
    <property type="match status" value="1"/>
</dbReference>
<dbReference type="HOGENOM" id="CLU_1485600_0_0_1"/>
<feature type="domain" description="BAH" evidence="7">
    <location>
        <begin position="4"/>
        <end position="122"/>
    </location>
</feature>
<comment type="subcellular location">
    <subcellularLocation>
        <location evidence="1">Nucleus</location>
    </subcellularLocation>
</comment>
<evidence type="ECO:0000256" key="1">
    <source>
        <dbReference type="ARBA" id="ARBA00004123"/>
    </source>
</evidence>
<protein>
    <recommendedName>
        <fullName evidence="7">BAH domain-containing protein</fullName>
    </recommendedName>
</protein>
<evidence type="ECO:0000256" key="5">
    <source>
        <dbReference type="ARBA" id="ARBA00023163"/>
    </source>
</evidence>
<dbReference type="CDD" id="cd04717">
    <property type="entry name" value="BAH_polybromo"/>
    <property type="match status" value="1"/>
</dbReference>
<accession>V4AH56</accession>
<dbReference type="InterPro" id="IPR037382">
    <property type="entry name" value="Rsc/polybromo"/>
</dbReference>
<keyword evidence="3" id="KW-0156">Chromatin regulator</keyword>
<evidence type="ECO:0000313" key="9">
    <source>
        <dbReference type="Proteomes" id="UP000030746"/>
    </source>
</evidence>
<dbReference type="GO" id="GO:0016586">
    <property type="term" value="C:RSC-type complex"/>
    <property type="evidence" value="ECO:0007669"/>
    <property type="project" value="InterPro"/>
</dbReference>
<evidence type="ECO:0000259" key="7">
    <source>
        <dbReference type="PROSITE" id="PS51038"/>
    </source>
</evidence>
<dbReference type="GeneID" id="20234797"/>
<dbReference type="OMA" id="MMPYTEE"/>
<feature type="non-terminal residue" evidence="8">
    <location>
        <position position="1"/>
    </location>
</feature>
<gene>
    <name evidence="8" type="ORF">LOTGIDRAFT_144178</name>
</gene>
<dbReference type="InterPro" id="IPR043151">
    <property type="entry name" value="BAH_sf"/>
</dbReference>
<evidence type="ECO:0000313" key="8">
    <source>
        <dbReference type="EMBL" id="ESO96257.1"/>
    </source>
</evidence>
<dbReference type="KEGG" id="lgi:LOTGIDRAFT_144178"/>
<organism evidence="8 9">
    <name type="scientific">Lottia gigantea</name>
    <name type="common">Giant owl limpet</name>
    <dbReference type="NCBI Taxonomy" id="225164"/>
    <lineage>
        <taxon>Eukaryota</taxon>
        <taxon>Metazoa</taxon>
        <taxon>Spiralia</taxon>
        <taxon>Lophotrochozoa</taxon>
        <taxon>Mollusca</taxon>
        <taxon>Gastropoda</taxon>
        <taxon>Patellogastropoda</taxon>
        <taxon>Lottioidea</taxon>
        <taxon>Lottiidae</taxon>
        <taxon>Lottia</taxon>
    </lineage>
</organism>
<evidence type="ECO:0000256" key="4">
    <source>
        <dbReference type="ARBA" id="ARBA00023015"/>
    </source>
</evidence>
<dbReference type="GO" id="GO:0006368">
    <property type="term" value="P:transcription elongation by RNA polymerase II"/>
    <property type="evidence" value="ECO:0007669"/>
    <property type="project" value="TreeGrafter"/>
</dbReference>
<dbReference type="EMBL" id="KB201513">
    <property type="protein sequence ID" value="ESO96257.1"/>
    <property type="molecule type" value="Genomic_DNA"/>
</dbReference>
<dbReference type="PROSITE" id="PS51038">
    <property type="entry name" value="BAH"/>
    <property type="match status" value="1"/>
</dbReference>
<dbReference type="GO" id="GO:0003682">
    <property type="term" value="F:chromatin binding"/>
    <property type="evidence" value="ECO:0007669"/>
    <property type="project" value="InterPro"/>
</dbReference>
<keyword evidence="9" id="KW-1185">Reference proteome</keyword>
<dbReference type="SMART" id="SM00439">
    <property type="entry name" value="BAH"/>
    <property type="match status" value="1"/>
</dbReference>
<keyword evidence="5" id="KW-0804">Transcription</keyword>
<sequence>FKDCVYYLGDFVYIEPREHGLEPHIMCIEKFVKDSDNIQMIQGNWFYRPGETYHLQTRKFLEKEVFKSDSITTIAMSQIWGKCYVMFVKDYFKMKPMDMADKDVYVCESRYSNKHRAFKKIKLWSVPKTDHIKIVARDEPLTPVRVESVFADKTNSDIEKPDFDDGETSILDKTREVVKYLN</sequence>
<dbReference type="GO" id="GO:0006338">
    <property type="term" value="P:chromatin remodeling"/>
    <property type="evidence" value="ECO:0007669"/>
    <property type="project" value="InterPro"/>
</dbReference>
<dbReference type="RefSeq" id="XP_009053066.1">
    <property type="nucleotide sequence ID" value="XM_009054818.1"/>
</dbReference>
<dbReference type="OrthoDB" id="10009055at2759"/>
<dbReference type="PANTHER" id="PTHR16062:SF19">
    <property type="entry name" value="PROTEIN POLYBROMO-1"/>
    <property type="match status" value="1"/>
</dbReference>
<keyword evidence="4" id="KW-0805">Transcription regulation</keyword>
<proteinExistence type="predicted"/>
<keyword evidence="2" id="KW-0677">Repeat</keyword>
<evidence type="ECO:0000256" key="6">
    <source>
        <dbReference type="ARBA" id="ARBA00023242"/>
    </source>
</evidence>
<dbReference type="InterPro" id="IPR001025">
    <property type="entry name" value="BAH_dom"/>
</dbReference>
<dbReference type="CTD" id="20234797"/>